<dbReference type="InterPro" id="IPR005312">
    <property type="entry name" value="DUF1759"/>
</dbReference>
<keyword evidence="4" id="KW-1185">Reference proteome</keyword>
<dbReference type="SMART" id="SM00343">
    <property type="entry name" value="ZnF_C2HC"/>
    <property type="match status" value="2"/>
</dbReference>
<dbReference type="SUPFAM" id="SSF53098">
    <property type="entry name" value="Ribonuclease H-like"/>
    <property type="match status" value="1"/>
</dbReference>
<dbReference type="Pfam" id="PF18701">
    <property type="entry name" value="DUF5641"/>
    <property type="match status" value="1"/>
</dbReference>
<dbReference type="InterPro" id="IPR001878">
    <property type="entry name" value="Znf_CCHC"/>
</dbReference>
<dbReference type="InterPro" id="IPR000477">
    <property type="entry name" value="RT_dom"/>
</dbReference>
<feature type="region of interest" description="Disordered" evidence="1">
    <location>
        <begin position="150"/>
        <end position="171"/>
    </location>
</feature>
<dbReference type="InterPro" id="IPR001584">
    <property type="entry name" value="Integrase_cat-core"/>
</dbReference>
<dbReference type="Gene3D" id="3.30.70.270">
    <property type="match status" value="1"/>
</dbReference>
<dbReference type="InterPro" id="IPR043502">
    <property type="entry name" value="DNA/RNA_pol_sf"/>
</dbReference>
<dbReference type="Pfam" id="PF05380">
    <property type="entry name" value="Peptidase_A17"/>
    <property type="match status" value="1"/>
</dbReference>
<proteinExistence type="predicted"/>
<feature type="domain" description="Integrase catalytic" evidence="2">
    <location>
        <begin position="1645"/>
        <end position="1831"/>
    </location>
</feature>
<dbReference type="SUPFAM" id="SSF56672">
    <property type="entry name" value="DNA/RNA polymerases"/>
    <property type="match status" value="1"/>
</dbReference>
<dbReference type="Pfam" id="PF17921">
    <property type="entry name" value="Integrase_H2C2"/>
    <property type="match status" value="1"/>
</dbReference>
<dbReference type="CDD" id="cd01644">
    <property type="entry name" value="RT_pepA17"/>
    <property type="match status" value="1"/>
</dbReference>
<dbReference type="Gene3D" id="3.10.10.10">
    <property type="entry name" value="HIV Type 1 Reverse Transcriptase, subunit A, domain 1"/>
    <property type="match status" value="1"/>
</dbReference>
<dbReference type="Pfam" id="PF00078">
    <property type="entry name" value="RVT_1"/>
    <property type="match status" value="1"/>
</dbReference>
<dbReference type="PANTHER" id="PTHR47331">
    <property type="entry name" value="PHD-TYPE DOMAIN-CONTAINING PROTEIN"/>
    <property type="match status" value="1"/>
</dbReference>
<gene>
    <name evidence="3" type="ORF">ODALV1_LOCUS22279</name>
</gene>
<sequence>MVETRSMAAARRAQELAGVIQEGQENEVQSMNSSATTVVPAAESPLSEASIASHQMAHAEGVGSTMNSRVEQSQVRELRSSVCSSSSRKLERARERLKLEEEAIQMRLQLNQNRLHQLTLEEEDDDAVDWDQGTEDFDRASYTTQWLDAQSTVSPPEVSQTIVKQESRRDWENPSMVARQQLPKPPPLRSAPTMIGRSAMQSSRLAQDQSQSVVQHHKWDHYQPPPESALPHARTNAAPAFDERAAQPGGHYQWGHYHPPPEYALPPSQASVAPPTDAISQLAEALKAAVLQPQQHLDKYLARQTLGKDLPIFNGDVEEWQPFISFYRTSTRECAIPPSQNLVRLQKCLKGRAREAVRALLVSDKNVEEVLRVLEKQFGQPTIIIRTLMEKARKFPCLSEGSYDSLVEFGIMVRNLVCTVESLHKQQYLVNPQLLEELADKLPDGLRLQWAAKVVDLRPTEASLKHFSSWLERITDAALVLNRSVSSIWAENIQLSSTQSTRKTTVNQRKTTPVSKGTLLATEEGTIKKTPSCSYCKNEDHGITDCRDFQTLNPETRMEWVTKRRLCFSCLRFGHSVGQCWRKKVCGENGCKQFHHAIIHVGDNPSRPSFPIVDNDDLSGVNDCEPSTSHVTGTTNSGEKRVLLRILPVIVKGPSKQMKIYAMCDEGSTVTLMDSLIAQELGVDGPVSCLNLRWTNETSQQEEDSKRVSVSIRGLNAEKFYTMQNVRTVNNFSLPVHNVCASKMKRYWQHLSDVQFEDIENAKPSLLIGQDNINLIIAREVVEGPKFAPVASNTKLGWVIHGNVNHQKSRVDNGITFCISHDEEDQKLHDLVKRSFEIDAIGISMDSSNLKSKEEKRAESMMEQLTVREGNRFKTGLLWKEDFPSLPNNYSTALKRLQHIEKKMDGNSDFRQQYTEKINSYLEKGYARKLTKKEANEITKKTWYLPHFFAYHPNKPGKPRFVFDAAAKWHGVSLNDNLIVGPDTLKSLPGILLKFREHRVAFTADIREMFHQVTINEEDQHAQRFLWRGSNRDIAPEVYVMQVMTFGAACSPFAAQFVKNKNALEWQSEFPEAVDAILNHHYVDDLAHGAQEEKTASRLISEIIEVHKRGGFQIVKWACSSRAVLETIPEDIRDVGNKDLSLKTQLPVERVLGLKWDPNDDCFQFATSFNRVDKAVINGTRMPTKREVLKTVMSVYDPLGFLSHFVIKAKILYQKIWKVGIDWDDVIPESLQREWKIWIEQLVAVPQLNIPRYYFSDSDEKLSELHIFCDASSEAYAAVAYIRTTGMENVPTIKFAMGKARVAPVKPHSIPRLELQSALMAVRLATFIEEEQSFKISRTVFWTDAKTIILWLRSDVARYKPYVAHRIGEILEKSNVRQWRWISTKLNPADDATRTVPLAILKYECRWFQGPQFLLDDESEWPNEFSSKQVGMEDHNVDMELKKEFCGTTFSVLEQNYLPDCSRFSKFTKLIRSTAWIRNYVMYLKNKIKGLSHTPELTVSDIKWAEIQLWKRAQAESFPEELSDLMAGKSIRRESRLAHLSPFLDEDALIRMKSRIIRSPEIRVKEPVILDSKNPFTRLLIEHYHAAAFHQGQEYVVNELRQIYCILNIRSAVKSVWNSCLVCKHRKAAPRIPEMAPLPAFRVTKPVRPFSHCGLDYFGPLTVTKFRRQEKRWVALFTCMNTRAVHLELVDNLTTDSTIMAIMRMSCTRGWPQKLYSDNGTNLRGANNELKKALRSLDQSRLTAELSLKKVEWHFIPPSSPHFGGAWERMVRSVKTTMKAILKEQSPKEEVLRTVLSQAMDIVNSRPLCYVPNDANDLEVLTPNCFLIGTTSGAPILGEFDDGDFSLRKQWRISQRFADQFWKRWVREYLPTLTRITKWKIPQESIAIGNIVVIADENQPRNQWLKGRVTAIFPGQDGKVRVAEVWTKNGTFRRSVAKLCVLDSGQVDGVRDVTGTPGGGMSTNTPPNQ</sequence>
<dbReference type="InterPro" id="IPR040676">
    <property type="entry name" value="DUF5641"/>
</dbReference>
<evidence type="ECO:0000256" key="1">
    <source>
        <dbReference type="SAM" id="MobiDB-lite"/>
    </source>
</evidence>
<name>A0ABP1RHL0_9HEXA</name>
<organism evidence="3 4">
    <name type="scientific">Orchesella dallaii</name>
    <dbReference type="NCBI Taxonomy" id="48710"/>
    <lineage>
        <taxon>Eukaryota</taxon>
        <taxon>Metazoa</taxon>
        <taxon>Ecdysozoa</taxon>
        <taxon>Arthropoda</taxon>
        <taxon>Hexapoda</taxon>
        <taxon>Collembola</taxon>
        <taxon>Entomobryomorpha</taxon>
        <taxon>Entomobryoidea</taxon>
        <taxon>Orchesellidae</taxon>
        <taxon>Orchesellinae</taxon>
        <taxon>Orchesella</taxon>
    </lineage>
</organism>
<dbReference type="PANTHER" id="PTHR47331:SF1">
    <property type="entry name" value="GAG-LIKE PROTEIN"/>
    <property type="match status" value="1"/>
</dbReference>
<accession>A0ABP1RHL0</accession>
<dbReference type="InterPro" id="IPR036397">
    <property type="entry name" value="RNaseH_sf"/>
</dbReference>
<dbReference type="PROSITE" id="PS50994">
    <property type="entry name" value="INTEGRASE"/>
    <property type="match status" value="1"/>
</dbReference>
<dbReference type="Proteomes" id="UP001642540">
    <property type="component" value="Unassembled WGS sequence"/>
</dbReference>
<dbReference type="EMBL" id="CAXLJM020000075">
    <property type="protein sequence ID" value="CAL8128513.1"/>
    <property type="molecule type" value="Genomic_DNA"/>
</dbReference>
<protein>
    <recommendedName>
        <fullName evidence="2">Integrase catalytic domain-containing protein</fullName>
    </recommendedName>
</protein>
<dbReference type="Pfam" id="PF03564">
    <property type="entry name" value="DUF1759"/>
    <property type="match status" value="1"/>
</dbReference>
<evidence type="ECO:0000259" key="2">
    <source>
        <dbReference type="PROSITE" id="PS50994"/>
    </source>
</evidence>
<dbReference type="InterPro" id="IPR012337">
    <property type="entry name" value="RNaseH-like_sf"/>
</dbReference>
<dbReference type="InterPro" id="IPR008042">
    <property type="entry name" value="Retrotrans_Pao"/>
</dbReference>
<reference evidence="3 4" key="1">
    <citation type="submission" date="2024-08" db="EMBL/GenBank/DDBJ databases">
        <authorList>
            <person name="Cucini C."/>
            <person name="Frati F."/>
        </authorList>
    </citation>
    <scope>NUCLEOTIDE SEQUENCE [LARGE SCALE GENOMIC DNA]</scope>
</reference>
<feature type="compositionally biased region" description="Polar residues" evidence="1">
    <location>
        <begin position="150"/>
        <end position="164"/>
    </location>
</feature>
<dbReference type="InterPro" id="IPR041588">
    <property type="entry name" value="Integrase_H2C2"/>
</dbReference>
<dbReference type="Gene3D" id="3.30.420.10">
    <property type="entry name" value="Ribonuclease H-like superfamily/Ribonuclease H"/>
    <property type="match status" value="1"/>
</dbReference>
<evidence type="ECO:0000313" key="3">
    <source>
        <dbReference type="EMBL" id="CAL8128513.1"/>
    </source>
</evidence>
<comment type="caution">
    <text evidence="3">The sequence shown here is derived from an EMBL/GenBank/DDBJ whole genome shotgun (WGS) entry which is preliminary data.</text>
</comment>
<evidence type="ECO:0000313" key="4">
    <source>
        <dbReference type="Proteomes" id="UP001642540"/>
    </source>
</evidence>
<dbReference type="InterPro" id="IPR043128">
    <property type="entry name" value="Rev_trsase/Diguanyl_cyclase"/>
</dbReference>